<evidence type="ECO:0000256" key="1">
    <source>
        <dbReference type="SAM" id="MobiDB-lite"/>
    </source>
</evidence>
<dbReference type="InterPro" id="IPR025605">
    <property type="entry name" value="OST-HTH/LOTUS_dom"/>
</dbReference>
<dbReference type="PROSITE" id="PS51644">
    <property type="entry name" value="HTH_OST"/>
    <property type="match status" value="1"/>
</dbReference>
<dbReference type="PANTHER" id="PTHR35811:SF1">
    <property type="entry name" value="HTH OST-TYPE DOMAIN-CONTAINING PROTEIN"/>
    <property type="match status" value="1"/>
</dbReference>
<evidence type="ECO:0000313" key="3">
    <source>
        <dbReference type="EMBL" id="BBF72537.1"/>
    </source>
</evidence>
<dbReference type="CDD" id="cd11297">
    <property type="entry name" value="PIN_LabA-like_N_1"/>
    <property type="match status" value="1"/>
</dbReference>
<sequence length="315" mass="33196">MRRPSLATGAHPSRACGTLLHKGPLLEPDTPLAATPSRRIALLIDADNVSHAKIGAILAELSKYGTANIRRAYGNWAAATLKGWTGKLHDFAIRPIQQFSYSTGKNATDIALVIDAMELLYTQDLDAFAIASSDADFTPLIMQLKANGHEVYGFGERKTPTPFVNACTTFLFLDGLEDSTPPAEAEVEAPAAAQPKGRGRRKAAPATAPAAAAAPAAPPEAPTTPGAKSLAQDSKLITTLRGAVEAAARDDGWAHMAAAGSAVKRQAPIDPRNYGVKNFPRLFEATGLFVIMKGDNGQTYVADKRNTDRAAKPGG</sequence>
<name>A0ABM7GAU3_9SPHN</name>
<accession>A0ABM7GAU3</accession>
<reference evidence="3" key="1">
    <citation type="submission" date="2018-07" db="EMBL/GenBank/DDBJ databases">
        <title>Complete genome sequence of Sphingomonas bisphenolicum strain AO1, a bisphenol A degradative bacterium isolated from Japanese farm field.</title>
        <authorList>
            <person name="Murakami M."/>
            <person name="Koh M."/>
            <person name="Koba S."/>
            <person name="Matsumura Y."/>
        </authorList>
    </citation>
    <scope>NUCLEOTIDE SEQUENCE</scope>
    <source>
        <strain evidence="3">AO1</strain>
        <plasmid evidence="3">pBAR3</plasmid>
    </source>
</reference>
<gene>
    <name evidence="3" type="ORF">SBA_pBAR3_1040</name>
</gene>
<dbReference type="Pfam" id="PF01936">
    <property type="entry name" value="NYN"/>
    <property type="match status" value="1"/>
</dbReference>
<geneLocation type="plasmid" evidence="3 4">
    <name>pBAR3</name>
</geneLocation>
<dbReference type="InterPro" id="IPR021139">
    <property type="entry name" value="NYN"/>
</dbReference>
<dbReference type="InterPro" id="IPR041966">
    <property type="entry name" value="LOTUS-like"/>
</dbReference>
<protein>
    <recommendedName>
        <fullName evidence="2">HTH OST-type domain-containing protein</fullName>
    </recommendedName>
</protein>
<feature type="compositionally biased region" description="Low complexity" evidence="1">
    <location>
        <begin position="204"/>
        <end position="215"/>
    </location>
</feature>
<dbReference type="Gene3D" id="3.30.420.610">
    <property type="entry name" value="LOTUS domain-like"/>
    <property type="match status" value="1"/>
</dbReference>
<keyword evidence="4" id="KW-1185">Reference proteome</keyword>
<keyword evidence="3" id="KW-0614">Plasmid</keyword>
<dbReference type="EMBL" id="AP018821">
    <property type="protein sequence ID" value="BBF72537.1"/>
    <property type="molecule type" value="Genomic_DNA"/>
</dbReference>
<organism evidence="3 4">
    <name type="scientific">Sphingomonas bisphenolicum</name>
    <dbReference type="NCBI Taxonomy" id="296544"/>
    <lineage>
        <taxon>Bacteria</taxon>
        <taxon>Pseudomonadati</taxon>
        <taxon>Pseudomonadota</taxon>
        <taxon>Alphaproteobacteria</taxon>
        <taxon>Sphingomonadales</taxon>
        <taxon>Sphingomonadaceae</taxon>
        <taxon>Sphingomonas</taxon>
    </lineage>
</organism>
<dbReference type="Pfam" id="PF12872">
    <property type="entry name" value="OST-HTH"/>
    <property type="match status" value="1"/>
</dbReference>
<dbReference type="CDD" id="cd10146">
    <property type="entry name" value="LabA_like_C"/>
    <property type="match status" value="1"/>
</dbReference>
<proteinExistence type="predicted"/>
<dbReference type="Gene3D" id="3.40.50.1010">
    <property type="entry name" value="5'-nuclease"/>
    <property type="match status" value="1"/>
</dbReference>
<feature type="compositionally biased region" description="Low complexity" evidence="1">
    <location>
        <begin position="181"/>
        <end position="196"/>
    </location>
</feature>
<feature type="region of interest" description="Disordered" evidence="1">
    <location>
        <begin position="181"/>
        <end position="232"/>
    </location>
</feature>
<evidence type="ECO:0000313" key="4">
    <source>
        <dbReference type="Proteomes" id="UP001059971"/>
    </source>
</evidence>
<dbReference type="Proteomes" id="UP001059971">
    <property type="component" value="Plasmid pBAR3"/>
</dbReference>
<dbReference type="PANTHER" id="PTHR35811">
    <property type="entry name" value="SLR1870 PROTEIN"/>
    <property type="match status" value="1"/>
</dbReference>
<evidence type="ECO:0000259" key="2">
    <source>
        <dbReference type="PROSITE" id="PS51644"/>
    </source>
</evidence>
<feature type="domain" description="HTH OST-type" evidence="2">
    <location>
        <begin position="232"/>
        <end position="305"/>
    </location>
</feature>